<proteinExistence type="predicted"/>
<accession>X1S964</accession>
<dbReference type="InterPro" id="IPR029044">
    <property type="entry name" value="Nucleotide-diphossugar_trans"/>
</dbReference>
<dbReference type="Gene3D" id="3.90.550.10">
    <property type="entry name" value="Spore Coat Polysaccharide Biosynthesis Protein SpsA, Chain A"/>
    <property type="match status" value="1"/>
</dbReference>
<dbReference type="AlphaFoldDB" id="X1S964"/>
<protein>
    <recommendedName>
        <fullName evidence="1">DUF6564 domain-containing protein</fullName>
    </recommendedName>
</protein>
<comment type="caution">
    <text evidence="2">The sequence shown here is derived from an EMBL/GenBank/DDBJ whole genome shotgun (WGS) entry which is preliminary data.</text>
</comment>
<organism evidence="2">
    <name type="scientific">marine sediment metagenome</name>
    <dbReference type="NCBI Taxonomy" id="412755"/>
    <lineage>
        <taxon>unclassified sequences</taxon>
        <taxon>metagenomes</taxon>
        <taxon>ecological metagenomes</taxon>
    </lineage>
</organism>
<dbReference type="SUPFAM" id="SSF53448">
    <property type="entry name" value="Nucleotide-diphospho-sugar transferases"/>
    <property type="match status" value="1"/>
</dbReference>
<dbReference type="InterPro" id="IPR046694">
    <property type="entry name" value="DUF6564"/>
</dbReference>
<sequence>MHILKKLGINEIIIVGGYKIEMIRQFNEDKKLGLKVAYNPTATSVSRGWAAYLDTVKVGLRGLDDDVLLIFGDVLLTEEAVRRVIEHPKGCISVFSYGYQMYKIPRELLPKLRKLEDGNDEFGPMHTLNDFCIVNNGIKMCIKDSASMHDVDRYNQTDEGKK</sequence>
<gene>
    <name evidence="2" type="ORF">S12H4_30374</name>
</gene>
<feature type="domain" description="DUF6564" evidence="1">
    <location>
        <begin position="7"/>
        <end position="94"/>
    </location>
</feature>
<evidence type="ECO:0000259" key="1">
    <source>
        <dbReference type="Pfam" id="PF20202"/>
    </source>
</evidence>
<reference evidence="2" key="1">
    <citation type="journal article" date="2014" name="Front. Microbiol.">
        <title>High frequency of phylogenetically diverse reductive dehalogenase-homologous genes in deep subseafloor sedimentary metagenomes.</title>
        <authorList>
            <person name="Kawai M."/>
            <person name="Futagami T."/>
            <person name="Toyoda A."/>
            <person name="Takaki Y."/>
            <person name="Nishi S."/>
            <person name="Hori S."/>
            <person name="Arai W."/>
            <person name="Tsubouchi T."/>
            <person name="Morono Y."/>
            <person name="Uchiyama I."/>
            <person name="Ito T."/>
            <person name="Fujiyama A."/>
            <person name="Inagaki F."/>
            <person name="Takami H."/>
        </authorList>
    </citation>
    <scope>NUCLEOTIDE SEQUENCE</scope>
    <source>
        <strain evidence="2">Expedition CK06-06</strain>
    </source>
</reference>
<dbReference type="EMBL" id="BARW01017609">
    <property type="protein sequence ID" value="GAI89587.1"/>
    <property type="molecule type" value="Genomic_DNA"/>
</dbReference>
<evidence type="ECO:0000313" key="2">
    <source>
        <dbReference type="EMBL" id="GAI89587.1"/>
    </source>
</evidence>
<name>X1S964_9ZZZZ</name>
<dbReference type="Pfam" id="PF20202">
    <property type="entry name" value="DUF6564"/>
    <property type="match status" value="1"/>
</dbReference>